<evidence type="ECO:0000313" key="3">
    <source>
        <dbReference type="Proteomes" id="UP000054477"/>
    </source>
</evidence>
<gene>
    <name evidence="2" type="ORF">K443DRAFT_165215</name>
</gene>
<dbReference type="PANTHER" id="PTHR12905:SF0">
    <property type="entry name" value="CALCINEURIN-LIKE PHOSPHOESTERASE DOMAIN-CONTAINING PROTEIN"/>
    <property type="match status" value="1"/>
</dbReference>
<name>A0A0C9XPQ1_9AGAR</name>
<dbReference type="InterPro" id="IPR004843">
    <property type="entry name" value="Calcineurin-like_PHP"/>
</dbReference>
<accession>A0A0C9XPQ1</accession>
<dbReference type="InterPro" id="IPR029052">
    <property type="entry name" value="Metallo-depent_PP-like"/>
</dbReference>
<dbReference type="GO" id="GO:0016787">
    <property type="term" value="F:hydrolase activity"/>
    <property type="evidence" value="ECO:0007669"/>
    <property type="project" value="InterPro"/>
</dbReference>
<sequence length="284" mass="32133">MKTRNRATSSARVYLDYDQESIPPHPGSNWTRFVCISDTHSRVFSIPAGDVLLHAGDLSSWGHPHQLHTTLLWLKSQKHPTKMFWLSTEFNLRRLLTLLRLAPRIIAGNHDLCLDPNFSRDATLEQEEVEQLCEIRTIMKSDALREADIYYLEHESFAFVTPTGRTWNVYGSPATRKYARGAFQYSSSDEASAIYQKIPSDTEILLTHTPPYMTLDRTRREKNGGCRQLAERLATLETCRLHVFGHIHEAHGAEIITEGGVERVAVNAAVAHLGSQAVLVDLRS</sequence>
<dbReference type="EMBL" id="KN838644">
    <property type="protein sequence ID" value="KIJ99601.1"/>
    <property type="molecule type" value="Genomic_DNA"/>
</dbReference>
<dbReference type="AlphaFoldDB" id="A0A0C9XPQ1"/>
<dbReference type="OrthoDB" id="630188at2759"/>
<dbReference type="InterPro" id="IPR051693">
    <property type="entry name" value="UPF0046_metallophosphoest"/>
</dbReference>
<dbReference type="CDD" id="cd07379">
    <property type="entry name" value="MPP_239FB"/>
    <property type="match status" value="1"/>
</dbReference>
<dbReference type="Proteomes" id="UP000054477">
    <property type="component" value="Unassembled WGS sequence"/>
</dbReference>
<reference evidence="3" key="2">
    <citation type="submission" date="2015-01" db="EMBL/GenBank/DDBJ databases">
        <title>Evolutionary Origins and Diversification of the Mycorrhizal Mutualists.</title>
        <authorList>
            <consortium name="DOE Joint Genome Institute"/>
            <consortium name="Mycorrhizal Genomics Consortium"/>
            <person name="Kohler A."/>
            <person name="Kuo A."/>
            <person name="Nagy L.G."/>
            <person name="Floudas D."/>
            <person name="Copeland A."/>
            <person name="Barry K.W."/>
            <person name="Cichocki N."/>
            <person name="Veneault-Fourrey C."/>
            <person name="LaButti K."/>
            <person name="Lindquist E.A."/>
            <person name="Lipzen A."/>
            <person name="Lundell T."/>
            <person name="Morin E."/>
            <person name="Murat C."/>
            <person name="Riley R."/>
            <person name="Ohm R."/>
            <person name="Sun H."/>
            <person name="Tunlid A."/>
            <person name="Henrissat B."/>
            <person name="Grigoriev I.V."/>
            <person name="Hibbett D.S."/>
            <person name="Martin F."/>
        </authorList>
    </citation>
    <scope>NUCLEOTIDE SEQUENCE [LARGE SCALE GENOMIC DNA]</scope>
    <source>
        <strain evidence="3">LaAM-08-1</strain>
    </source>
</reference>
<dbReference type="Pfam" id="PF00149">
    <property type="entry name" value="Metallophos"/>
    <property type="match status" value="1"/>
</dbReference>
<dbReference type="Gene3D" id="3.60.21.10">
    <property type="match status" value="1"/>
</dbReference>
<feature type="domain" description="Calcineurin-like phosphoesterase" evidence="1">
    <location>
        <begin position="32"/>
        <end position="249"/>
    </location>
</feature>
<keyword evidence="3" id="KW-1185">Reference proteome</keyword>
<dbReference type="HOGENOM" id="CLU_041441_4_0_1"/>
<protein>
    <recommendedName>
        <fullName evidence="1">Calcineurin-like phosphoesterase domain-containing protein</fullName>
    </recommendedName>
</protein>
<proteinExistence type="predicted"/>
<dbReference type="SUPFAM" id="SSF56300">
    <property type="entry name" value="Metallo-dependent phosphatases"/>
    <property type="match status" value="1"/>
</dbReference>
<evidence type="ECO:0000313" key="2">
    <source>
        <dbReference type="EMBL" id="KIJ99601.1"/>
    </source>
</evidence>
<evidence type="ECO:0000259" key="1">
    <source>
        <dbReference type="Pfam" id="PF00149"/>
    </source>
</evidence>
<dbReference type="PANTHER" id="PTHR12905">
    <property type="entry name" value="METALLOPHOSPHOESTERASE"/>
    <property type="match status" value="1"/>
</dbReference>
<organism evidence="2 3">
    <name type="scientific">Laccaria amethystina LaAM-08-1</name>
    <dbReference type="NCBI Taxonomy" id="1095629"/>
    <lineage>
        <taxon>Eukaryota</taxon>
        <taxon>Fungi</taxon>
        <taxon>Dikarya</taxon>
        <taxon>Basidiomycota</taxon>
        <taxon>Agaricomycotina</taxon>
        <taxon>Agaricomycetes</taxon>
        <taxon>Agaricomycetidae</taxon>
        <taxon>Agaricales</taxon>
        <taxon>Agaricineae</taxon>
        <taxon>Hydnangiaceae</taxon>
        <taxon>Laccaria</taxon>
    </lineage>
</organism>
<reference evidence="2 3" key="1">
    <citation type="submission" date="2014-04" db="EMBL/GenBank/DDBJ databases">
        <authorList>
            <consortium name="DOE Joint Genome Institute"/>
            <person name="Kuo A."/>
            <person name="Kohler A."/>
            <person name="Nagy L.G."/>
            <person name="Floudas D."/>
            <person name="Copeland A."/>
            <person name="Barry K.W."/>
            <person name="Cichocki N."/>
            <person name="Veneault-Fourrey C."/>
            <person name="LaButti K."/>
            <person name="Lindquist E.A."/>
            <person name="Lipzen A."/>
            <person name="Lundell T."/>
            <person name="Morin E."/>
            <person name="Murat C."/>
            <person name="Sun H."/>
            <person name="Tunlid A."/>
            <person name="Henrissat B."/>
            <person name="Grigoriev I.V."/>
            <person name="Hibbett D.S."/>
            <person name="Martin F."/>
            <person name="Nordberg H.P."/>
            <person name="Cantor M.N."/>
            <person name="Hua S.X."/>
        </authorList>
    </citation>
    <scope>NUCLEOTIDE SEQUENCE [LARGE SCALE GENOMIC DNA]</scope>
    <source>
        <strain evidence="2 3">LaAM-08-1</strain>
    </source>
</reference>